<dbReference type="InterPro" id="IPR001362">
    <property type="entry name" value="Glyco_hydro_32"/>
</dbReference>
<dbReference type="InterPro" id="IPR013320">
    <property type="entry name" value="ConA-like_dom_sf"/>
</dbReference>
<dbReference type="Gene3D" id="2.115.10.20">
    <property type="entry name" value="Glycosyl hydrolase domain, family 43"/>
    <property type="match status" value="1"/>
</dbReference>
<evidence type="ECO:0000256" key="5">
    <source>
        <dbReference type="RuleBase" id="RU362110"/>
    </source>
</evidence>
<keyword evidence="4 5" id="KW-0326">Glycosidase</keyword>
<evidence type="ECO:0000256" key="1">
    <source>
        <dbReference type="ARBA" id="ARBA00009902"/>
    </source>
</evidence>
<dbReference type="EMBL" id="CP048209">
    <property type="protein sequence ID" value="QHT62827.1"/>
    <property type="molecule type" value="Genomic_DNA"/>
</dbReference>
<sequence length="468" mass="52057">MQQHYRPTYHFMPERNWMNDPNGTIFYEGHYHLFYQYNPYGDQWGTIHWGHARSADLVHWEHLPIALYPSNELGEVHCFSGCAVYDGAEPRIFYTSIGDGERNAATGAEQWTATSADGLLTWTKHPDNPVLTSDLHGGLDIREWRDPFVWRQGQEWLMVTGGAYEGKGCVTIYKSADLLRWTFLNFLHIDPEVALCECPLVYRQDDRYALIYSPGGIVKYLTGTMSADYRLVPDAQGIVDHAGWDGYYAPNLLIDDRNRCILFGWMPDAARGEFQDAAGWSGVQALPREMAITASGKLAMRPVPELRELRGRHSGQDELVREGGQRIAGAQSKAVELIAEFDLAGAAAPFGIGVLRSEDGREQTRIVVDPAAGGITIDRSESSLSPLPHKTPIAGGFEAENGRLKLHIFVDRTTVEVFANETACLSARVYPMLEQDAGVSLFGEAGRGALIGFDSWELNGVQFKQAAQ</sequence>
<gene>
    <name evidence="8" type="ORF">GXP70_24500</name>
</gene>
<dbReference type="CDD" id="cd08996">
    <property type="entry name" value="GH32_FFase"/>
    <property type="match status" value="1"/>
</dbReference>
<accession>A0A6C0G1Y5</accession>
<dbReference type="PROSITE" id="PS00609">
    <property type="entry name" value="GLYCOSYL_HYDROL_F32"/>
    <property type="match status" value="1"/>
</dbReference>
<evidence type="ECO:0000256" key="4">
    <source>
        <dbReference type="ARBA" id="ARBA00023295"/>
    </source>
</evidence>
<dbReference type="AlphaFoldDB" id="A0A6C0G1Y5"/>
<dbReference type="InterPro" id="IPR023296">
    <property type="entry name" value="Glyco_hydro_beta-prop_sf"/>
</dbReference>
<evidence type="ECO:0000313" key="9">
    <source>
        <dbReference type="Proteomes" id="UP000476064"/>
    </source>
</evidence>
<dbReference type="PANTHER" id="PTHR43101">
    <property type="entry name" value="BETA-FRUCTOSIDASE"/>
    <property type="match status" value="1"/>
</dbReference>
<reference evidence="8 9" key="1">
    <citation type="submission" date="2020-01" db="EMBL/GenBank/DDBJ databases">
        <title>Paenibacillus sp. nov., isolated from tomato rhizosphere.</title>
        <authorList>
            <person name="Weon H.-Y."/>
            <person name="Lee S.A."/>
        </authorList>
    </citation>
    <scope>NUCLEOTIDE SEQUENCE [LARGE SCALE GENOMIC DNA]</scope>
    <source>
        <strain evidence="8 9">12200R-189</strain>
    </source>
</reference>
<dbReference type="RefSeq" id="WP_162359258.1">
    <property type="nucleotide sequence ID" value="NZ_CP048209.1"/>
</dbReference>
<evidence type="ECO:0000259" key="7">
    <source>
        <dbReference type="Pfam" id="PF08244"/>
    </source>
</evidence>
<evidence type="ECO:0000256" key="2">
    <source>
        <dbReference type="ARBA" id="ARBA00012758"/>
    </source>
</evidence>
<dbReference type="InterPro" id="IPR018053">
    <property type="entry name" value="Glyco_hydro_32_AS"/>
</dbReference>
<dbReference type="InterPro" id="IPR013189">
    <property type="entry name" value="Glyco_hydro_32_C"/>
</dbReference>
<name>A0A6C0G1Y5_9BACL</name>
<proteinExistence type="inferred from homology"/>
<evidence type="ECO:0000259" key="6">
    <source>
        <dbReference type="Pfam" id="PF00251"/>
    </source>
</evidence>
<feature type="domain" description="Glycosyl hydrolase family 32 N-terminal" evidence="6">
    <location>
        <begin position="10"/>
        <end position="302"/>
    </location>
</feature>
<dbReference type="InterPro" id="IPR013148">
    <property type="entry name" value="Glyco_hydro_32_N"/>
</dbReference>
<keyword evidence="9" id="KW-1185">Reference proteome</keyword>
<evidence type="ECO:0000256" key="3">
    <source>
        <dbReference type="ARBA" id="ARBA00022801"/>
    </source>
</evidence>
<protein>
    <recommendedName>
        <fullName evidence="2">beta-fructofuranosidase</fullName>
        <ecNumber evidence="2">3.2.1.26</ecNumber>
    </recommendedName>
</protein>
<feature type="domain" description="Glycosyl hydrolase family 32 C-terminal" evidence="7">
    <location>
        <begin position="306"/>
        <end position="454"/>
    </location>
</feature>
<organism evidence="8 9">
    <name type="scientific">Paenibacillus lycopersici</name>
    <dbReference type="NCBI Taxonomy" id="2704462"/>
    <lineage>
        <taxon>Bacteria</taxon>
        <taxon>Bacillati</taxon>
        <taxon>Bacillota</taxon>
        <taxon>Bacilli</taxon>
        <taxon>Bacillales</taxon>
        <taxon>Paenibacillaceae</taxon>
        <taxon>Paenibacillus</taxon>
    </lineage>
</organism>
<keyword evidence="3 5" id="KW-0378">Hydrolase</keyword>
<comment type="similarity">
    <text evidence="1 5">Belongs to the glycosyl hydrolase 32 family.</text>
</comment>
<dbReference type="GO" id="GO:0005975">
    <property type="term" value="P:carbohydrate metabolic process"/>
    <property type="evidence" value="ECO:0007669"/>
    <property type="project" value="InterPro"/>
</dbReference>
<dbReference type="EC" id="3.2.1.26" evidence="2"/>
<dbReference type="Gene3D" id="2.60.120.560">
    <property type="entry name" value="Exo-inulinase, domain 1"/>
    <property type="match status" value="1"/>
</dbReference>
<dbReference type="SUPFAM" id="SSF49899">
    <property type="entry name" value="Concanavalin A-like lectins/glucanases"/>
    <property type="match status" value="1"/>
</dbReference>
<dbReference type="GO" id="GO:0004564">
    <property type="term" value="F:beta-fructofuranosidase activity"/>
    <property type="evidence" value="ECO:0007669"/>
    <property type="project" value="UniProtKB-EC"/>
</dbReference>
<dbReference type="Pfam" id="PF08244">
    <property type="entry name" value="Glyco_hydro_32C"/>
    <property type="match status" value="1"/>
</dbReference>
<dbReference type="Pfam" id="PF00251">
    <property type="entry name" value="Glyco_hydro_32N"/>
    <property type="match status" value="1"/>
</dbReference>
<dbReference type="Proteomes" id="UP000476064">
    <property type="component" value="Chromosome"/>
</dbReference>
<dbReference type="InterPro" id="IPR051214">
    <property type="entry name" value="GH32_Enzymes"/>
</dbReference>
<dbReference type="PANTHER" id="PTHR43101:SF1">
    <property type="entry name" value="BETA-FRUCTOSIDASE"/>
    <property type="match status" value="1"/>
</dbReference>
<dbReference type="SUPFAM" id="SSF75005">
    <property type="entry name" value="Arabinanase/levansucrase/invertase"/>
    <property type="match status" value="1"/>
</dbReference>
<dbReference type="KEGG" id="plyc:GXP70_24500"/>
<evidence type="ECO:0000313" key="8">
    <source>
        <dbReference type="EMBL" id="QHT62827.1"/>
    </source>
</evidence>
<dbReference type="SMART" id="SM00640">
    <property type="entry name" value="Glyco_32"/>
    <property type="match status" value="1"/>
</dbReference>